<sequence length="111" mass="12715">MDSHCWKTRVEEHICHLEILGDPLSKGWELGTRLCFTNKGFPRLKEWSRGVGPQPRTSRGSLLMESRSYFMWMSAETSTDSIICDRLNLEITCPPEPGDSLADVNFCEESY</sequence>
<dbReference type="Proteomes" id="UP001239111">
    <property type="component" value="Chromosome 4"/>
</dbReference>
<proteinExistence type="predicted"/>
<keyword evidence="2" id="KW-1185">Reference proteome</keyword>
<reference evidence="1" key="1">
    <citation type="submission" date="2023-04" db="EMBL/GenBank/DDBJ databases">
        <title>A chromosome-level genome assembly of the parasitoid wasp Eretmocerus hayati.</title>
        <authorList>
            <person name="Zhong Y."/>
            <person name="Liu S."/>
            <person name="Liu Y."/>
        </authorList>
    </citation>
    <scope>NUCLEOTIDE SEQUENCE</scope>
    <source>
        <strain evidence="1">ZJU_SS_LIU_2023</strain>
    </source>
</reference>
<evidence type="ECO:0000313" key="2">
    <source>
        <dbReference type="Proteomes" id="UP001239111"/>
    </source>
</evidence>
<protein>
    <submittedName>
        <fullName evidence="1">Uncharacterized protein</fullName>
    </submittedName>
</protein>
<name>A0ACC2N9Q4_9HYME</name>
<organism evidence="1 2">
    <name type="scientific">Eretmocerus hayati</name>
    <dbReference type="NCBI Taxonomy" id="131215"/>
    <lineage>
        <taxon>Eukaryota</taxon>
        <taxon>Metazoa</taxon>
        <taxon>Ecdysozoa</taxon>
        <taxon>Arthropoda</taxon>
        <taxon>Hexapoda</taxon>
        <taxon>Insecta</taxon>
        <taxon>Pterygota</taxon>
        <taxon>Neoptera</taxon>
        <taxon>Endopterygota</taxon>
        <taxon>Hymenoptera</taxon>
        <taxon>Apocrita</taxon>
        <taxon>Proctotrupomorpha</taxon>
        <taxon>Chalcidoidea</taxon>
        <taxon>Aphelinidae</taxon>
        <taxon>Aphelininae</taxon>
        <taxon>Eretmocerus</taxon>
    </lineage>
</organism>
<accession>A0ACC2N9Q4</accession>
<dbReference type="EMBL" id="CM056744">
    <property type="protein sequence ID" value="KAJ8667944.1"/>
    <property type="molecule type" value="Genomic_DNA"/>
</dbReference>
<gene>
    <name evidence="1" type="ORF">QAD02_009607</name>
</gene>
<evidence type="ECO:0000313" key="1">
    <source>
        <dbReference type="EMBL" id="KAJ8667944.1"/>
    </source>
</evidence>
<comment type="caution">
    <text evidence="1">The sequence shown here is derived from an EMBL/GenBank/DDBJ whole genome shotgun (WGS) entry which is preliminary data.</text>
</comment>